<dbReference type="EMBL" id="JABTTQ020002846">
    <property type="protein sequence ID" value="KAK6121744.1"/>
    <property type="molecule type" value="Genomic_DNA"/>
</dbReference>
<feature type="region of interest" description="Disordered" evidence="1">
    <location>
        <begin position="90"/>
        <end position="143"/>
    </location>
</feature>
<sequence length="143" mass="15811">MGIKMYLKALDQMSVDPVSSRYDSVSVGTTKNMVGMDDQIKQLKGRVLGGWNMLGIISIVRMAYYLDCQNGWDCVTTDVVASVPTDVETPAAAPVNTPVETDLNRIDHENKQNQVLDDHVTDRTADMQPSGIEEKSPNYSSDR</sequence>
<evidence type="ECO:0000313" key="3">
    <source>
        <dbReference type="Proteomes" id="UP001318860"/>
    </source>
</evidence>
<protein>
    <submittedName>
        <fullName evidence="2">Uncharacterized protein</fullName>
    </submittedName>
</protein>
<gene>
    <name evidence="2" type="ORF">DH2020_044507</name>
</gene>
<proteinExistence type="predicted"/>
<accession>A0ABR0UGQ4</accession>
<reference evidence="2 3" key="1">
    <citation type="journal article" date="2021" name="Comput. Struct. Biotechnol. J.">
        <title>De novo genome assembly of the potent medicinal plant Rehmannia glutinosa using nanopore technology.</title>
        <authorList>
            <person name="Ma L."/>
            <person name="Dong C."/>
            <person name="Song C."/>
            <person name="Wang X."/>
            <person name="Zheng X."/>
            <person name="Niu Y."/>
            <person name="Chen S."/>
            <person name="Feng W."/>
        </authorList>
    </citation>
    <scope>NUCLEOTIDE SEQUENCE [LARGE SCALE GENOMIC DNA]</scope>
    <source>
        <strain evidence="2">DH-2019</strain>
    </source>
</reference>
<comment type="caution">
    <text evidence="2">The sequence shown here is derived from an EMBL/GenBank/DDBJ whole genome shotgun (WGS) entry which is preliminary data.</text>
</comment>
<evidence type="ECO:0000313" key="2">
    <source>
        <dbReference type="EMBL" id="KAK6121744.1"/>
    </source>
</evidence>
<feature type="compositionally biased region" description="Basic and acidic residues" evidence="1">
    <location>
        <begin position="102"/>
        <end position="125"/>
    </location>
</feature>
<evidence type="ECO:0000256" key="1">
    <source>
        <dbReference type="SAM" id="MobiDB-lite"/>
    </source>
</evidence>
<dbReference type="Proteomes" id="UP001318860">
    <property type="component" value="Unassembled WGS sequence"/>
</dbReference>
<keyword evidence="3" id="KW-1185">Reference proteome</keyword>
<name>A0ABR0UGQ4_REHGL</name>
<feature type="compositionally biased region" description="Basic and acidic residues" evidence="1">
    <location>
        <begin position="132"/>
        <end position="143"/>
    </location>
</feature>
<organism evidence="2 3">
    <name type="scientific">Rehmannia glutinosa</name>
    <name type="common">Chinese foxglove</name>
    <dbReference type="NCBI Taxonomy" id="99300"/>
    <lineage>
        <taxon>Eukaryota</taxon>
        <taxon>Viridiplantae</taxon>
        <taxon>Streptophyta</taxon>
        <taxon>Embryophyta</taxon>
        <taxon>Tracheophyta</taxon>
        <taxon>Spermatophyta</taxon>
        <taxon>Magnoliopsida</taxon>
        <taxon>eudicotyledons</taxon>
        <taxon>Gunneridae</taxon>
        <taxon>Pentapetalae</taxon>
        <taxon>asterids</taxon>
        <taxon>lamiids</taxon>
        <taxon>Lamiales</taxon>
        <taxon>Orobanchaceae</taxon>
        <taxon>Rehmannieae</taxon>
        <taxon>Rehmannia</taxon>
    </lineage>
</organism>